<accession>A0A9D0ZQP1</accession>
<reference evidence="1" key="1">
    <citation type="submission" date="2020-10" db="EMBL/GenBank/DDBJ databases">
        <authorList>
            <person name="Gilroy R."/>
        </authorList>
    </citation>
    <scope>NUCLEOTIDE SEQUENCE</scope>
    <source>
        <strain evidence="1">CHK147-3167</strain>
    </source>
</reference>
<evidence type="ECO:0000313" key="2">
    <source>
        <dbReference type="Proteomes" id="UP000886786"/>
    </source>
</evidence>
<dbReference type="AlphaFoldDB" id="A0A9D0ZQP1"/>
<dbReference type="EMBL" id="DVFV01000042">
    <property type="protein sequence ID" value="HIQ90418.1"/>
    <property type="molecule type" value="Genomic_DNA"/>
</dbReference>
<evidence type="ECO:0000313" key="1">
    <source>
        <dbReference type="EMBL" id="HIQ90418.1"/>
    </source>
</evidence>
<protein>
    <submittedName>
        <fullName evidence="1">BREX-1 system phosphatase PglZ type A</fullName>
    </submittedName>
</protein>
<dbReference type="Proteomes" id="UP000886786">
    <property type="component" value="Unassembled WGS sequence"/>
</dbReference>
<feature type="non-terminal residue" evidence="1">
    <location>
        <position position="1"/>
    </location>
</feature>
<name>A0A9D0ZQP1_9FIRM</name>
<gene>
    <name evidence="1" type="ORF">IAB27_02165</name>
</gene>
<comment type="caution">
    <text evidence="1">The sequence shown here is derived from an EMBL/GenBank/DDBJ whole genome shotgun (WGS) entry which is preliminary data.</text>
</comment>
<reference evidence="1" key="2">
    <citation type="journal article" date="2021" name="PeerJ">
        <title>Extensive microbial diversity within the chicken gut microbiome revealed by metagenomics and culture.</title>
        <authorList>
            <person name="Gilroy R."/>
            <person name="Ravi A."/>
            <person name="Getino M."/>
            <person name="Pursley I."/>
            <person name="Horton D.L."/>
            <person name="Alikhan N.F."/>
            <person name="Baker D."/>
            <person name="Gharbi K."/>
            <person name="Hall N."/>
            <person name="Watson M."/>
            <person name="Adriaenssens E.M."/>
            <person name="Foster-Nyarko E."/>
            <person name="Jarju S."/>
            <person name="Secka A."/>
            <person name="Antonio M."/>
            <person name="Oren A."/>
            <person name="Chaudhuri R.R."/>
            <person name="La Ragione R."/>
            <person name="Hildebrand F."/>
            <person name="Pallen M.J."/>
        </authorList>
    </citation>
    <scope>NUCLEOTIDE SEQUENCE</scope>
    <source>
        <strain evidence="1">CHK147-3167</strain>
    </source>
</reference>
<sequence>NKPCRYLLHFEDKEGNRISDECTIIANYENTEVKDRFFREKFVFKNIKYDKNEPYYLVIIDEETGIIKAKIKFYIDIVIANNFDF</sequence>
<organism evidence="1 2">
    <name type="scientific">Candidatus Coprosoma intestinipullorum</name>
    <dbReference type="NCBI Taxonomy" id="2840752"/>
    <lineage>
        <taxon>Bacteria</taxon>
        <taxon>Bacillati</taxon>
        <taxon>Bacillota</taxon>
        <taxon>Bacillota incertae sedis</taxon>
        <taxon>Candidatus Coprosoma</taxon>
    </lineage>
</organism>
<proteinExistence type="predicted"/>